<dbReference type="eggNOG" id="KOG3627">
    <property type="taxonomic scope" value="Eukaryota"/>
</dbReference>
<dbReference type="OrthoDB" id="7850452at2759"/>
<evidence type="ECO:0000256" key="9">
    <source>
        <dbReference type="SAM" id="SignalP"/>
    </source>
</evidence>
<feature type="chain" id="PRO_5006155044" description="trypsin" evidence="9">
    <location>
        <begin position="22"/>
        <end position="304"/>
    </location>
</feature>
<name>A0A0P9A2Y3_DROAN</name>
<dbReference type="InterPro" id="IPR009003">
    <property type="entry name" value="Peptidase_S1_PA"/>
</dbReference>
<dbReference type="AlphaFoldDB" id="A0A0P9A2Y3"/>
<feature type="signal peptide" evidence="9">
    <location>
        <begin position="1"/>
        <end position="21"/>
    </location>
</feature>
<evidence type="ECO:0000256" key="5">
    <source>
        <dbReference type="ARBA" id="ARBA00022825"/>
    </source>
</evidence>
<evidence type="ECO:0000259" key="10">
    <source>
        <dbReference type="PROSITE" id="PS50240"/>
    </source>
</evidence>
<evidence type="ECO:0000256" key="1">
    <source>
        <dbReference type="ARBA" id="ARBA00004239"/>
    </source>
</evidence>
<keyword evidence="2" id="KW-0645">Protease</keyword>
<keyword evidence="5" id="KW-0720">Serine protease</keyword>
<dbReference type="Pfam" id="PF00089">
    <property type="entry name" value="Trypsin"/>
    <property type="match status" value="1"/>
</dbReference>
<dbReference type="PROSITE" id="PS50240">
    <property type="entry name" value="TRYPSIN_DOM"/>
    <property type="match status" value="1"/>
</dbReference>
<dbReference type="EMBL" id="CH902617">
    <property type="protein sequence ID" value="KPU80849.1"/>
    <property type="molecule type" value="Genomic_DNA"/>
</dbReference>
<dbReference type="GO" id="GO:0004252">
    <property type="term" value="F:serine-type endopeptidase activity"/>
    <property type="evidence" value="ECO:0007669"/>
    <property type="project" value="UniProtKB-EC"/>
</dbReference>
<dbReference type="InterPro" id="IPR043504">
    <property type="entry name" value="Peptidase_S1_PA_chymotrypsin"/>
</dbReference>
<dbReference type="PANTHER" id="PTHR24276:SF91">
    <property type="entry name" value="AT26814P-RELATED"/>
    <property type="match status" value="1"/>
</dbReference>
<keyword evidence="3 9" id="KW-0732">Signal</keyword>
<gene>
    <name evidence="11" type="primary">Dana\GF27354</name>
    <name evidence="11" type="ORF">GF27354</name>
</gene>
<sequence>MRTYILGILFLVHLWPLQSWSKLYQRNIIKTTPKWRRVWGGPRTNSGDNYGGWLMRIVNSDANTICGAAYYAPLLLIASANCIQPHRYSLEGTSVEPTALLEDDENIFGVIDTVYTHQDFRYLHQYMDVAVIRLRNPIKGKLTEFIRLCNVTIKVGMEMTAYAWGFDSINIVPLSSDPRNGSVIVEDPKSCDKKYGGRFKLSNTSFCVTHPKNPAQCRYDSGSPLTYGNELCGIVSHGPLCSDTSEPGVYTDINKVLSFILDIEKKIQSGILRQLQIIPDLLRKLPTTKRVVAKTTGKKKIQKS</sequence>
<evidence type="ECO:0000256" key="8">
    <source>
        <dbReference type="ARBA" id="ARBA00038868"/>
    </source>
</evidence>
<evidence type="ECO:0000256" key="4">
    <source>
        <dbReference type="ARBA" id="ARBA00022801"/>
    </source>
</evidence>
<evidence type="ECO:0000256" key="3">
    <source>
        <dbReference type="ARBA" id="ARBA00022729"/>
    </source>
</evidence>
<dbReference type="SMART" id="SM00020">
    <property type="entry name" value="Tryp_SPc"/>
    <property type="match status" value="1"/>
</dbReference>
<dbReference type="GO" id="GO:0005576">
    <property type="term" value="C:extracellular region"/>
    <property type="evidence" value="ECO:0007669"/>
    <property type="project" value="UniProtKB-SubCell"/>
</dbReference>
<keyword evidence="4" id="KW-0378">Hydrolase</keyword>
<evidence type="ECO:0000256" key="7">
    <source>
        <dbReference type="ARBA" id="ARBA00036320"/>
    </source>
</evidence>
<keyword evidence="12" id="KW-1185">Reference proteome</keyword>
<proteinExistence type="predicted"/>
<reference evidence="11 12" key="1">
    <citation type="journal article" date="2007" name="Nature">
        <title>Evolution of genes and genomes on the Drosophila phylogeny.</title>
        <authorList>
            <consortium name="Drosophila 12 Genomes Consortium"/>
            <person name="Clark A.G."/>
            <person name="Eisen M.B."/>
            <person name="Smith D.R."/>
            <person name="Bergman C.M."/>
            <person name="Oliver B."/>
            <person name="Markow T.A."/>
            <person name="Kaufman T.C."/>
            <person name="Kellis M."/>
            <person name="Gelbart W."/>
            <person name="Iyer V.N."/>
            <person name="Pollard D.A."/>
            <person name="Sackton T.B."/>
            <person name="Larracuente A.M."/>
            <person name="Singh N.D."/>
            <person name="Abad J.P."/>
            <person name="Abt D.N."/>
            <person name="Adryan B."/>
            <person name="Aguade M."/>
            <person name="Akashi H."/>
            <person name="Anderson W.W."/>
            <person name="Aquadro C.F."/>
            <person name="Ardell D.H."/>
            <person name="Arguello R."/>
            <person name="Artieri C.G."/>
            <person name="Barbash D.A."/>
            <person name="Barker D."/>
            <person name="Barsanti P."/>
            <person name="Batterham P."/>
            <person name="Batzoglou S."/>
            <person name="Begun D."/>
            <person name="Bhutkar A."/>
            <person name="Blanco E."/>
            <person name="Bosak S.A."/>
            <person name="Bradley R.K."/>
            <person name="Brand A.D."/>
            <person name="Brent M.R."/>
            <person name="Brooks A.N."/>
            <person name="Brown R.H."/>
            <person name="Butlin R.K."/>
            <person name="Caggese C."/>
            <person name="Calvi B.R."/>
            <person name="Bernardo de Carvalho A."/>
            <person name="Caspi A."/>
            <person name="Castrezana S."/>
            <person name="Celniker S.E."/>
            <person name="Chang J.L."/>
            <person name="Chapple C."/>
            <person name="Chatterji S."/>
            <person name="Chinwalla A."/>
            <person name="Civetta A."/>
            <person name="Clifton S.W."/>
            <person name="Comeron J.M."/>
            <person name="Costello J.C."/>
            <person name="Coyne J.A."/>
            <person name="Daub J."/>
            <person name="David R.G."/>
            <person name="Delcher A.L."/>
            <person name="Delehaunty K."/>
            <person name="Do C.B."/>
            <person name="Ebling H."/>
            <person name="Edwards K."/>
            <person name="Eickbush T."/>
            <person name="Evans J.D."/>
            <person name="Filipski A."/>
            <person name="Findeiss S."/>
            <person name="Freyhult E."/>
            <person name="Fulton L."/>
            <person name="Fulton R."/>
            <person name="Garcia A.C."/>
            <person name="Gardiner A."/>
            <person name="Garfield D.A."/>
            <person name="Garvin B.E."/>
            <person name="Gibson G."/>
            <person name="Gilbert D."/>
            <person name="Gnerre S."/>
            <person name="Godfrey J."/>
            <person name="Good R."/>
            <person name="Gotea V."/>
            <person name="Gravely B."/>
            <person name="Greenberg A.J."/>
            <person name="Griffiths-Jones S."/>
            <person name="Gross S."/>
            <person name="Guigo R."/>
            <person name="Gustafson E.A."/>
            <person name="Haerty W."/>
            <person name="Hahn M.W."/>
            <person name="Halligan D.L."/>
            <person name="Halpern A.L."/>
            <person name="Halter G.M."/>
            <person name="Han M.V."/>
            <person name="Heger A."/>
            <person name="Hillier L."/>
            <person name="Hinrichs A.S."/>
            <person name="Holmes I."/>
            <person name="Hoskins R.A."/>
            <person name="Hubisz M.J."/>
            <person name="Hultmark D."/>
            <person name="Huntley M.A."/>
            <person name="Jaffe D.B."/>
            <person name="Jagadeeshan S."/>
            <person name="Jeck W.R."/>
            <person name="Johnson J."/>
            <person name="Jones C.D."/>
            <person name="Jordan W.C."/>
            <person name="Karpen G.H."/>
            <person name="Kataoka E."/>
            <person name="Keightley P.D."/>
            <person name="Kheradpour P."/>
            <person name="Kirkness E.F."/>
            <person name="Koerich L.B."/>
            <person name="Kristiansen K."/>
            <person name="Kudrna D."/>
            <person name="Kulathinal R.J."/>
            <person name="Kumar S."/>
            <person name="Kwok R."/>
            <person name="Lander E."/>
            <person name="Langley C.H."/>
            <person name="Lapoint R."/>
            <person name="Lazzaro B.P."/>
            <person name="Lee S.J."/>
            <person name="Levesque L."/>
            <person name="Li R."/>
            <person name="Lin C.F."/>
            <person name="Lin M.F."/>
            <person name="Lindblad-Toh K."/>
            <person name="Llopart A."/>
            <person name="Long M."/>
            <person name="Low L."/>
            <person name="Lozovsky E."/>
            <person name="Lu J."/>
            <person name="Luo M."/>
            <person name="Machado C.A."/>
            <person name="Makalowski W."/>
            <person name="Marzo M."/>
            <person name="Matsuda M."/>
            <person name="Matzkin L."/>
            <person name="McAllister B."/>
            <person name="McBride C.S."/>
            <person name="McKernan B."/>
            <person name="McKernan K."/>
            <person name="Mendez-Lago M."/>
            <person name="Minx P."/>
            <person name="Mollenhauer M.U."/>
            <person name="Montooth K."/>
            <person name="Mount S.M."/>
            <person name="Mu X."/>
            <person name="Myers E."/>
            <person name="Negre B."/>
            <person name="Newfeld S."/>
            <person name="Nielsen R."/>
            <person name="Noor M.A."/>
            <person name="O'Grady P."/>
            <person name="Pachter L."/>
            <person name="Papaceit M."/>
            <person name="Parisi M.J."/>
            <person name="Parisi M."/>
            <person name="Parts L."/>
            <person name="Pedersen J.S."/>
            <person name="Pesole G."/>
            <person name="Phillippy A.M."/>
            <person name="Ponting C.P."/>
            <person name="Pop M."/>
            <person name="Porcelli D."/>
            <person name="Powell J.R."/>
            <person name="Prohaska S."/>
            <person name="Pruitt K."/>
            <person name="Puig M."/>
            <person name="Quesneville H."/>
            <person name="Ram K.R."/>
            <person name="Rand D."/>
            <person name="Rasmussen M.D."/>
            <person name="Reed L.K."/>
            <person name="Reenan R."/>
            <person name="Reily A."/>
            <person name="Remington K.A."/>
            <person name="Rieger T.T."/>
            <person name="Ritchie M.G."/>
            <person name="Robin C."/>
            <person name="Rogers Y.H."/>
            <person name="Rohde C."/>
            <person name="Rozas J."/>
            <person name="Rubenfield M.J."/>
            <person name="Ruiz A."/>
            <person name="Russo S."/>
            <person name="Salzberg S.L."/>
            <person name="Sanchez-Gracia A."/>
            <person name="Saranga D.J."/>
            <person name="Sato H."/>
            <person name="Schaeffer S.W."/>
            <person name="Schatz M.C."/>
            <person name="Schlenke T."/>
            <person name="Schwartz R."/>
            <person name="Segarra C."/>
            <person name="Singh R.S."/>
            <person name="Sirot L."/>
            <person name="Sirota M."/>
            <person name="Sisneros N.B."/>
            <person name="Smith C.D."/>
            <person name="Smith T.F."/>
            <person name="Spieth J."/>
            <person name="Stage D.E."/>
            <person name="Stark A."/>
            <person name="Stephan W."/>
            <person name="Strausberg R.L."/>
            <person name="Strempel S."/>
            <person name="Sturgill D."/>
            <person name="Sutton G."/>
            <person name="Sutton G.G."/>
            <person name="Tao W."/>
            <person name="Teichmann S."/>
            <person name="Tobari Y.N."/>
            <person name="Tomimura Y."/>
            <person name="Tsolas J.M."/>
            <person name="Valente V.L."/>
            <person name="Venter E."/>
            <person name="Venter J.C."/>
            <person name="Vicario S."/>
            <person name="Vieira F.G."/>
            <person name="Vilella A.J."/>
            <person name="Villasante A."/>
            <person name="Walenz B."/>
            <person name="Wang J."/>
            <person name="Wasserman M."/>
            <person name="Watts T."/>
            <person name="Wilson D."/>
            <person name="Wilson R.K."/>
            <person name="Wing R.A."/>
            <person name="Wolfner M.F."/>
            <person name="Wong A."/>
            <person name="Wong G.K."/>
            <person name="Wu C.I."/>
            <person name="Wu G."/>
            <person name="Yamamoto D."/>
            <person name="Yang H.P."/>
            <person name="Yang S.P."/>
            <person name="Yorke J.A."/>
            <person name="Yoshida K."/>
            <person name="Zdobnov E."/>
            <person name="Zhang P."/>
            <person name="Zhang Y."/>
            <person name="Zimin A.V."/>
            <person name="Baldwin J."/>
            <person name="Abdouelleil A."/>
            <person name="Abdulkadir J."/>
            <person name="Abebe A."/>
            <person name="Abera B."/>
            <person name="Abreu J."/>
            <person name="Acer S.C."/>
            <person name="Aftuck L."/>
            <person name="Alexander A."/>
            <person name="An P."/>
            <person name="Anderson E."/>
            <person name="Anderson S."/>
            <person name="Arachi H."/>
            <person name="Azer M."/>
            <person name="Bachantsang P."/>
            <person name="Barry A."/>
            <person name="Bayul T."/>
            <person name="Berlin A."/>
            <person name="Bessette D."/>
            <person name="Bloom T."/>
            <person name="Blye J."/>
            <person name="Boguslavskiy L."/>
            <person name="Bonnet C."/>
            <person name="Boukhgalter B."/>
            <person name="Bourzgui I."/>
            <person name="Brown A."/>
            <person name="Cahill P."/>
            <person name="Channer S."/>
            <person name="Cheshatsang Y."/>
            <person name="Chuda L."/>
            <person name="Citroen M."/>
            <person name="Collymore A."/>
            <person name="Cooke P."/>
            <person name="Costello M."/>
            <person name="D'Aco K."/>
            <person name="Daza R."/>
            <person name="De Haan G."/>
            <person name="DeGray S."/>
            <person name="DeMaso C."/>
            <person name="Dhargay N."/>
            <person name="Dooley K."/>
            <person name="Dooley E."/>
            <person name="Doricent M."/>
            <person name="Dorje P."/>
            <person name="Dorjee K."/>
            <person name="Dupes A."/>
            <person name="Elong R."/>
            <person name="Falk J."/>
            <person name="Farina A."/>
            <person name="Faro S."/>
            <person name="Ferguson D."/>
            <person name="Fisher S."/>
            <person name="Foley C.D."/>
            <person name="Franke A."/>
            <person name="Friedrich D."/>
            <person name="Gadbois L."/>
            <person name="Gearin G."/>
            <person name="Gearin C.R."/>
            <person name="Giannoukos G."/>
            <person name="Goode T."/>
            <person name="Graham J."/>
            <person name="Grandbois E."/>
            <person name="Grewal S."/>
            <person name="Gyaltsen K."/>
            <person name="Hafez N."/>
            <person name="Hagos B."/>
            <person name="Hall J."/>
            <person name="Henson C."/>
            <person name="Hollinger A."/>
            <person name="Honan T."/>
            <person name="Huard M.D."/>
            <person name="Hughes L."/>
            <person name="Hurhula B."/>
            <person name="Husby M.E."/>
            <person name="Kamat A."/>
            <person name="Kanga B."/>
            <person name="Kashin S."/>
            <person name="Khazanovich D."/>
            <person name="Kisner P."/>
            <person name="Lance K."/>
            <person name="Lara M."/>
            <person name="Lee W."/>
            <person name="Lennon N."/>
            <person name="Letendre F."/>
            <person name="LeVine R."/>
            <person name="Lipovsky A."/>
            <person name="Liu X."/>
            <person name="Liu J."/>
            <person name="Liu S."/>
            <person name="Lokyitsang T."/>
            <person name="Lokyitsang Y."/>
            <person name="Lubonja R."/>
            <person name="Lui A."/>
            <person name="MacDonald P."/>
            <person name="Magnisalis V."/>
            <person name="Maru K."/>
            <person name="Matthews C."/>
            <person name="McCusker W."/>
            <person name="McDonough S."/>
            <person name="Mehta T."/>
            <person name="Meldrim J."/>
            <person name="Meneus L."/>
            <person name="Mihai O."/>
            <person name="Mihalev A."/>
            <person name="Mihova T."/>
            <person name="Mittelman R."/>
            <person name="Mlenga V."/>
            <person name="Montmayeur A."/>
            <person name="Mulrain L."/>
            <person name="Navidi A."/>
            <person name="Naylor J."/>
            <person name="Negash T."/>
            <person name="Nguyen T."/>
            <person name="Nguyen N."/>
            <person name="Nicol R."/>
            <person name="Norbu C."/>
            <person name="Norbu N."/>
            <person name="Novod N."/>
            <person name="O'Neill B."/>
            <person name="Osman S."/>
            <person name="Markiewicz E."/>
            <person name="Oyono O.L."/>
            <person name="Patti C."/>
            <person name="Phunkhang P."/>
            <person name="Pierre F."/>
            <person name="Priest M."/>
            <person name="Raghuraman S."/>
            <person name="Rege F."/>
            <person name="Reyes R."/>
            <person name="Rise C."/>
            <person name="Rogov P."/>
            <person name="Ross K."/>
            <person name="Ryan E."/>
            <person name="Settipalli S."/>
            <person name="Shea T."/>
            <person name="Sherpa N."/>
            <person name="Shi L."/>
            <person name="Shih D."/>
            <person name="Sparrow T."/>
            <person name="Spaulding J."/>
            <person name="Stalker J."/>
            <person name="Stange-Thomann N."/>
            <person name="Stavropoulos S."/>
            <person name="Stone C."/>
            <person name="Strader C."/>
            <person name="Tesfaye S."/>
            <person name="Thomson T."/>
            <person name="Thoulutsang Y."/>
            <person name="Thoulutsang D."/>
            <person name="Topham K."/>
            <person name="Topping I."/>
            <person name="Tsamla T."/>
            <person name="Vassiliev H."/>
            <person name="Vo A."/>
            <person name="Wangchuk T."/>
            <person name="Wangdi T."/>
            <person name="Weiand M."/>
            <person name="Wilkinson J."/>
            <person name="Wilson A."/>
            <person name="Yadav S."/>
            <person name="Young G."/>
            <person name="Yu Q."/>
            <person name="Zembek L."/>
            <person name="Zhong D."/>
            <person name="Zimmer A."/>
            <person name="Zwirko Z."/>
            <person name="Jaffe D.B."/>
            <person name="Alvarez P."/>
            <person name="Brockman W."/>
            <person name="Butler J."/>
            <person name="Chin C."/>
            <person name="Gnerre S."/>
            <person name="Grabherr M."/>
            <person name="Kleber M."/>
            <person name="Mauceli E."/>
            <person name="MacCallum I."/>
        </authorList>
    </citation>
    <scope>NUCLEOTIDE SEQUENCE [LARGE SCALE GENOMIC DNA]</scope>
    <source>
        <strain evidence="12">Tucson 14024-0371.13</strain>
    </source>
</reference>
<dbReference type="Proteomes" id="UP000007801">
    <property type="component" value="Unassembled WGS sequence"/>
</dbReference>
<dbReference type="InterPro" id="IPR001254">
    <property type="entry name" value="Trypsin_dom"/>
</dbReference>
<evidence type="ECO:0000313" key="11">
    <source>
        <dbReference type="EMBL" id="KPU80849.1"/>
    </source>
</evidence>
<evidence type="ECO:0000313" key="12">
    <source>
        <dbReference type="Proteomes" id="UP000007801"/>
    </source>
</evidence>
<evidence type="ECO:0000256" key="6">
    <source>
        <dbReference type="ARBA" id="ARBA00023157"/>
    </source>
</evidence>
<dbReference type="InterPro" id="IPR050430">
    <property type="entry name" value="Peptidase_S1"/>
</dbReference>
<dbReference type="GO" id="GO:0006508">
    <property type="term" value="P:proteolysis"/>
    <property type="evidence" value="ECO:0007669"/>
    <property type="project" value="UniProtKB-KW"/>
</dbReference>
<comment type="catalytic activity">
    <reaction evidence="7">
        <text>Preferential cleavage: Arg-|-Xaa, Lys-|-Xaa.</text>
        <dbReference type="EC" id="3.4.21.4"/>
    </reaction>
</comment>
<dbReference type="EC" id="3.4.21.4" evidence="8"/>
<dbReference type="PANTHER" id="PTHR24276">
    <property type="entry name" value="POLYSERASE-RELATED"/>
    <property type="match status" value="1"/>
</dbReference>
<accession>A0A0P9A2Y3</accession>
<feature type="domain" description="Peptidase S1" evidence="10">
    <location>
        <begin position="38"/>
        <end position="268"/>
    </location>
</feature>
<protein>
    <recommendedName>
        <fullName evidence="8">trypsin</fullName>
        <ecNumber evidence="8">3.4.21.4</ecNumber>
    </recommendedName>
</protein>
<keyword evidence="6" id="KW-1015">Disulfide bond</keyword>
<dbReference type="InParanoid" id="A0A0P9A2Y3"/>
<dbReference type="SUPFAM" id="SSF50494">
    <property type="entry name" value="Trypsin-like serine proteases"/>
    <property type="match status" value="1"/>
</dbReference>
<evidence type="ECO:0000256" key="2">
    <source>
        <dbReference type="ARBA" id="ARBA00022670"/>
    </source>
</evidence>
<organism evidence="11 12">
    <name type="scientific">Drosophila ananassae</name>
    <name type="common">Fruit fly</name>
    <dbReference type="NCBI Taxonomy" id="7217"/>
    <lineage>
        <taxon>Eukaryota</taxon>
        <taxon>Metazoa</taxon>
        <taxon>Ecdysozoa</taxon>
        <taxon>Arthropoda</taxon>
        <taxon>Hexapoda</taxon>
        <taxon>Insecta</taxon>
        <taxon>Pterygota</taxon>
        <taxon>Neoptera</taxon>
        <taxon>Endopterygota</taxon>
        <taxon>Diptera</taxon>
        <taxon>Brachycera</taxon>
        <taxon>Muscomorpha</taxon>
        <taxon>Ephydroidea</taxon>
        <taxon>Drosophilidae</taxon>
        <taxon>Drosophila</taxon>
        <taxon>Sophophora</taxon>
    </lineage>
</organism>
<dbReference type="Gene3D" id="2.40.10.10">
    <property type="entry name" value="Trypsin-like serine proteases"/>
    <property type="match status" value="1"/>
</dbReference>
<comment type="subcellular location">
    <subcellularLocation>
        <location evidence="1">Secreted</location>
        <location evidence="1">Extracellular space</location>
    </subcellularLocation>
</comment>